<keyword evidence="1" id="KW-0472">Membrane</keyword>
<name>A0ABD7WU30_PRIAR</name>
<gene>
    <name evidence="2" type="ORF">PWO00_23770</name>
</gene>
<reference evidence="2 3" key="1">
    <citation type="submission" date="2023-02" db="EMBL/GenBank/DDBJ databases">
        <title>Complete genome sequence of Priestia aryabhattai G5MAi6, a methanol-tolerant strain isolated from tap water in Hong Kong.</title>
        <authorList>
            <person name="Leung K.M."/>
            <person name="Lai G.K.K."/>
            <person name="Griffin S.D.J."/>
        </authorList>
    </citation>
    <scope>NUCLEOTIDE SEQUENCE [LARGE SCALE GENOMIC DNA]</scope>
    <source>
        <strain evidence="2 3">G5MAi6</strain>
    </source>
</reference>
<keyword evidence="1" id="KW-1133">Transmembrane helix</keyword>
<protein>
    <recommendedName>
        <fullName evidence="4">DUF4352 domain-containing protein</fullName>
    </recommendedName>
</protein>
<evidence type="ECO:0008006" key="4">
    <source>
        <dbReference type="Google" id="ProtNLM"/>
    </source>
</evidence>
<feature type="transmembrane region" description="Helical" evidence="1">
    <location>
        <begin position="6"/>
        <end position="26"/>
    </location>
</feature>
<dbReference type="AlphaFoldDB" id="A0ABD7WU30"/>
<dbReference type="RefSeq" id="WP_275036526.1">
    <property type="nucleotide sequence ID" value="NZ_CP118718.1"/>
</dbReference>
<dbReference type="Proteomes" id="UP001220217">
    <property type="component" value="Chromosome"/>
</dbReference>
<keyword evidence="1" id="KW-0812">Transmembrane</keyword>
<proteinExistence type="predicted"/>
<accession>A0ABD7WU30</accession>
<sequence length="148" mass="17006">MPTWVQWVSFALSIVGSISGIYALVLNHQRTTITKRKETERLEAKKKAKFSVDRTKEMGSTKMQHIFLLQNIGEAEARNVKVEFYNYDRDGNKQEINPLADSIPSRINSGQTVKTLLLLFVDMAPPFEIVVTWEDDFQNENKLETTLN</sequence>
<evidence type="ECO:0000256" key="1">
    <source>
        <dbReference type="SAM" id="Phobius"/>
    </source>
</evidence>
<evidence type="ECO:0000313" key="2">
    <source>
        <dbReference type="EMBL" id="WEA43815.1"/>
    </source>
</evidence>
<organism evidence="2 3">
    <name type="scientific">Priestia aryabhattai</name>
    <name type="common">Bacillus aryabhattai</name>
    <dbReference type="NCBI Taxonomy" id="412384"/>
    <lineage>
        <taxon>Bacteria</taxon>
        <taxon>Bacillati</taxon>
        <taxon>Bacillota</taxon>
        <taxon>Bacilli</taxon>
        <taxon>Bacillales</taxon>
        <taxon>Bacillaceae</taxon>
        <taxon>Priestia</taxon>
    </lineage>
</organism>
<dbReference type="EMBL" id="CP118718">
    <property type="protein sequence ID" value="WEA43815.1"/>
    <property type="molecule type" value="Genomic_DNA"/>
</dbReference>
<evidence type="ECO:0000313" key="3">
    <source>
        <dbReference type="Proteomes" id="UP001220217"/>
    </source>
</evidence>